<reference evidence="2 3" key="1">
    <citation type="submission" date="2019-05" db="EMBL/GenBank/DDBJ databases">
        <title>Another draft genome of Portunus trituberculatus and its Hox gene families provides insights of decapod evolution.</title>
        <authorList>
            <person name="Jeong J.-H."/>
            <person name="Song I."/>
            <person name="Kim S."/>
            <person name="Choi T."/>
            <person name="Kim D."/>
            <person name="Ryu S."/>
            <person name="Kim W."/>
        </authorList>
    </citation>
    <scope>NUCLEOTIDE SEQUENCE [LARGE SCALE GENOMIC DNA]</scope>
    <source>
        <tissue evidence="2">Muscle</tissue>
    </source>
</reference>
<dbReference type="EMBL" id="VSRR010151293">
    <property type="protein sequence ID" value="MPD06448.1"/>
    <property type="molecule type" value="Genomic_DNA"/>
</dbReference>
<feature type="compositionally biased region" description="Polar residues" evidence="1">
    <location>
        <begin position="18"/>
        <end position="30"/>
    </location>
</feature>
<protein>
    <submittedName>
        <fullName evidence="2">Uncharacterized protein</fullName>
    </submittedName>
</protein>
<feature type="compositionally biased region" description="Basic and acidic residues" evidence="1">
    <location>
        <begin position="54"/>
        <end position="73"/>
    </location>
</feature>
<organism evidence="2 3">
    <name type="scientific">Portunus trituberculatus</name>
    <name type="common">Swimming crab</name>
    <name type="synonym">Neptunus trituberculatus</name>
    <dbReference type="NCBI Taxonomy" id="210409"/>
    <lineage>
        <taxon>Eukaryota</taxon>
        <taxon>Metazoa</taxon>
        <taxon>Ecdysozoa</taxon>
        <taxon>Arthropoda</taxon>
        <taxon>Crustacea</taxon>
        <taxon>Multicrustacea</taxon>
        <taxon>Malacostraca</taxon>
        <taxon>Eumalacostraca</taxon>
        <taxon>Eucarida</taxon>
        <taxon>Decapoda</taxon>
        <taxon>Pleocyemata</taxon>
        <taxon>Brachyura</taxon>
        <taxon>Eubrachyura</taxon>
        <taxon>Portunoidea</taxon>
        <taxon>Portunidae</taxon>
        <taxon>Portuninae</taxon>
        <taxon>Portunus</taxon>
    </lineage>
</organism>
<sequence length="73" mass="7839">MMASRQAGRQGTRAPGQQAGQVLVQASPSTLLEGEGEPRSTSNLVFYGAGGSTREGENKERRGENKERMAIIF</sequence>
<dbReference type="Proteomes" id="UP000324222">
    <property type="component" value="Unassembled WGS sequence"/>
</dbReference>
<name>A0A5B7KM62_PORTR</name>
<comment type="caution">
    <text evidence="2">The sequence shown here is derived from an EMBL/GenBank/DDBJ whole genome shotgun (WGS) entry which is preliminary data.</text>
</comment>
<proteinExistence type="predicted"/>
<evidence type="ECO:0000313" key="2">
    <source>
        <dbReference type="EMBL" id="MPD06448.1"/>
    </source>
</evidence>
<keyword evidence="3" id="KW-1185">Reference proteome</keyword>
<gene>
    <name evidence="2" type="ORF">E2C01_102262</name>
</gene>
<feature type="region of interest" description="Disordered" evidence="1">
    <location>
        <begin position="1"/>
        <end position="73"/>
    </location>
</feature>
<evidence type="ECO:0000313" key="3">
    <source>
        <dbReference type="Proteomes" id="UP000324222"/>
    </source>
</evidence>
<dbReference type="AlphaFoldDB" id="A0A5B7KM62"/>
<accession>A0A5B7KM62</accession>
<evidence type="ECO:0000256" key="1">
    <source>
        <dbReference type="SAM" id="MobiDB-lite"/>
    </source>
</evidence>